<dbReference type="AlphaFoldDB" id="A0A2A4Z5P4"/>
<evidence type="ECO:0000256" key="1">
    <source>
        <dbReference type="ARBA" id="ARBA00004651"/>
    </source>
</evidence>
<dbReference type="PANTHER" id="PTHR43839:SF3">
    <property type="entry name" value="OLIGOPEPTIDE ABC TRANSPORTER, PERMEASE PROTEIN"/>
    <property type="match status" value="1"/>
</dbReference>
<feature type="transmembrane region" description="Helical" evidence="5">
    <location>
        <begin position="191"/>
        <end position="217"/>
    </location>
</feature>
<dbReference type="GO" id="GO:0055085">
    <property type="term" value="P:transmembrane transport"/>
    <property type="evidence" value="ECO:0007669"/>
    <property type="project" value="InterPro"/>
</dbReference>
<reference key="1">
    <citation type="submission" date="2017-08" db="EMBL/GenBank/DDBJ databases">
        <title>A dynamic microbial community with high functional redundancy inhabits the cold, oxic subseafloor aquifer.</title>
        <authorList>
            <person name="Tully B.J."/>
            <person name="Wheat C.G."/>
            <person name="Glazer B.T."/>
            <person name="Huber J.A."/>
        </authorList>
    </citation>
    <scope>NUCLEOTIDE SEQUENCE [LARGE SCALE GENOMIC DNA]</scope>
</reference>
<evidence type="ECO:0000313" key="7">
    <source>
        <dbReference type="EMBL" id="PCJ02414.1"/>
    </source>
</evidence>
<keyword evidence="5" id="KW-0813">Transport</keyword>
<evidence type="ECO:0000256" key="5">
    <source>
        <dbReference type="RuleBase" id="RU363032"/>
    </source>
</evidence>
<comment type="caution">
    <text evidence="7">The sequence shown here is derived from an EMBL/GenBank/DDBJ whole genome shotgun (WGS) entry which is preliminary data.</text>
</comment>
<accession>A0A2A4Z5P4</accession>
<dbReference type="CDD" id="cd06261">
    <property type="entry name" value="TM_PBP2"/>
    <property type="match status" value="1"/>
</dbReference>
<organism evidence="7">
    <name type="scientific">OCS116 cluster bacterium</name>
    <dbReference type="NCBI Taxonomy" id="2030921"/>
    <lineage>
        <taxon>Bacteria</taxon>
        <taxon>Pseudomonadati</taxon>
        <taxon>Pseudomonadota</taxon>
        <taxon>Alphaproteobacteria</taxon>
        <taxon>OCS116 cluster</taxon>
    </lineage>
</organism>
<keyword evidence="3 5" id="KW-1133">Transmembrane helix</keyword>
<dbReference type="PROSITE" id="PS50928">
    <property type="entry name" value="ABC_TM1"/>
    <property type="match status" value="1"/>
</dbReference>
<evidence type="ECO:0000256" key="4">
    <source>
        <dbReference type="ARBA" id="ARBA00023136"/>
    </source>
</evidence>
<dbReference type="InterPro" id="IPR000515">
    <property type="entry name" value="MetI-like"/>
</dbReference>
<gene>
    <name evidence="7" type="ORF">COB13_04255</name>
</gene>
<comment type="subcellular location">
    <subcellularLocation>
        <location evidence="1 5">Cell membrane</location>
        <topology evidence="1 5">Multi-pass membrane protein</topology>
    </subcellularLocation>
</comment>
<protein>
    <submittedName>
        <fullName evidence="7">Peptide ABC transporter permease</fullName>
    </submittedName>
</protein>
<dbReference type="SUPFAM" id="SSF161098">
    <property type="entry name" value="MetI-like"/>
    <property type="match status" value="1"/>
</dbReference>
<evidence type="ECO:0000256" key="3">
    <source>
        <dbReference type="ARBA" id="ARBA00022989"/>
    </source>
</evidence>
<evidence type="ECO:0000259" key="6">
    <source>
        <dbReference type="PROSITE" id="PS50928"/>
    </source>
</evidence>
<keyword evidence="2 5" id="KW-0812">Transmembrane</keyword>
<proteinExistence type="inferred from homology"/>
<dbReference type="InterPro" id="IPR035906">
    <property type="entry name" value="MetI-like_sf"/>
</dbReference>
<keyword evidence="4 5" id="KW-0472">Membrane</keyword>
<dbReference type="Pfam" id="PF00528">
    <property type="entry name" value="BPD_transp_1"/>
    <property type="match status" value="1"/>
</dbReference>
<dbReference type="GO" id="GO:0005886">
    <property type="term" value="C:plasma membrane"/>
    <property type="evidence" value="ECO:0007669"/>
    <property type="project" value="UniProtKB-SubCell"/>
</dbReference>
<dbReference type="PANTHER" id="PTHR43839">
    <property type="entry name" value="OPPC IN A BINDING PROTEIN-DEPENDENT TRANSPORT SYSTEM"/>
    <property type="match status" value="1"/>
</dbReference>
<dbReference type="Pfam" id="PF12911">
    <property type="entry name" value="OppC_N"/>
    <property type="match status" value="1"/>
</dbReference>
<feature type="transmembrane region" description="Helical" evidence="5">
    <location>
        <begin position="362"/>
        <end position="382"/>
    </location>
</feature>
<sequence length="397" mass="44197">MTDITNQLSDEDQKLKEAYFTASQGQLIWQRFKKNKSALFGAWVLIILIFSGIFAPFLTPYDPTISGRNKDYLNGAPQIPSFCDNNGCSLRPFIYGFERTRSIKTNFRWVTTVKSDLESRLYLQFFTKGVEYTYLKFNINLPGKALDFTIPGFTFDTHLFGVDDGHIHIFGTDSTGKDIYSRTLTAINTSLAVGTIGVFIAFVMALAIGGIAGYYGGMLDSVLQMITDTVKTIPSIPLFMALAAFIPAEWSAESRFLFISMVLGLIGWPTLARRVRTHLLTERNQEYVLAAQLSGASAGHVIRKHLLPSFTSYIIVDLVISFPYMVLSETALSFIGLGLKDPVNSLGVMLQNVTSADVLLNYQWYFIPVFFFIALVLAFVFVGDGLRDAADPYGSNH</sequence>
<name>A0A2A4Z5P4_9PROT</name>
<feature type="transmembrane region" description="Helical" evidence="5">
    <location>
        <begin position="38"/>
        <end position="58"/>
    </location>
</feature>
<dbReference type="Gene3D" id="1.10.3720.10">
    <property type="entry name" value="MetI-like"/>
    <property type="match status" value="1"/>
</dbReference>
<feature type="transmembrane region" description="Helical" evidence="5">
    <location>
        <begin position="254"/>
        <end position="271"/>
    </location>
</feature>
<evidence type="ECO:0000256" key="2">
    <source>
        <dbReference type="ARBA" id="ARBA00022692"/>
    </source>
</evidence>
<feature type="domain" description="ABC transmembrane type-1" evidence="6">
    <location>
        <begin position="187"/>
        <end position="383"/>
    </location>
</feature>
<reference evidence="7" key="2">
    <citation type="journal article" date="2018" name="ISME J.">
        <title>A dynamic microbial community with high functional redundancy inhabits the cold, oxic subseafloor aquifer.</title>
        <authorList>
            <person name="Tully B.J."/>
            <person name="Wheat C.G."/>
            <person name="Glazer B.T."/>
            <person name="Huber J.A."/>
        </authorList>
    </citation>
    <scope>NUCLEOTIDE SEQUENCE</scope>
    <source>
        <strain evidence="7">NORP83</strain>
    </source>
</reference>
<dbReference type="EMBL" id="NVUS01000004">
    <property type="protein sequence ID" value="PCJ02414.1"/>
    <property type="molecule type" value="Genomic_DNA"/>
</dbReference>
<dbReference type="InterPro" id="IPR025966">
    <property type="entry name" value="OppC_N"/>
</dbReference>
<feature type="transmembrane region" description="Helical" evidence="5">
    <location>
        <begin position="313"/>
        <end position="339"/>
    </location>
</feature>
<comment type="similarity">
    <text evidence="5">Belongs to the binding-protein-dependent transport system permease family.</text>
</comment>